<dbReference type="RefSeq" id="WP_154458379.1">
    <property type="nucleotide sequence ID" value="NZ_VUMV01000006.1"/>
</dbReference>
<dbReference type="SUPFAM" id="SSF53448">
    <property type="entry name" value="Nucleotide-diphospho-sugar transferases"/>
    <property type="match status" value="1"/>
</dbReference>
<accession>A0A7X2P917</accession>
<dbReference type="GO" id="GO:0016740">
    <property type="term" value="F:transferase activity"/>
    <property type="evidence" value="ECO:0007669"/>
    <property type="project" value="UniProtKB-KW"/>
</dbReference>
<comment type="caution">
    <text evidence="2">The sequence shown here is derived from an EMBL/GenBank/DDBJ whole genome shotgun (WGS) entry which is preliminary data.</text>
</comment>
<name>A0A7X2P917_9FIRM</name>
<dbReference type="Gene3D" id="3.90.550.10">
    <property type="entry name" value="Spore Coat Polysaccharide Biosynthesis Protein SpsA, Chain A"/>
    <property type="match status" value="1"/>
</dbReference>
<reference evidence="2 3" key="1">
    <citation type="submission" date="2019-08" db="EMBL/GenBank/DDBJ databases">
        <title>In-depth cultivation of the pig gut microbiome towards novel bacterial diversity and tailored functional studies.</title>
        <authorList>
            <person name="Wylensek D."/>
            <person name="Hitch T.C.A."/>
            <person name="Clavel T."/>
        </authorList>
    </citation>
    <scope>NUCLEOTIDE SEQUENCE [LARGE SCALE GENOMIC DNA]</scope>
    <source>
        <strain evidence="2 3">Oil+RF-744-WCA-WT-13</strain>
    </source>
</reference>
<evidence type="ECO:0000259" key="1">
    <source>
        <dbReference type="Pfam" id="PF00535"/>
    </source>
</evidence>
<organism evidence="2 3">
    <name type="scientific">Bilifractor porci</name>
    <dbReference type="NCBI Taxonomy" id="2606636"/>
    <lineage>
        <taxon>Bacteria</taxon>
        <taxon>Bacillati</taxon>
        <taxon>Bacillota</taxon>
        <taxon>Clostridia</taxon>
        <taxon>Lachnospirales</taxon>
        <taxon>Lachnospiraceae</taxon>
        <taxon>Bilifractor</taxon>
    </lineage>
</organism>
<dbReference type="InterPro" id="IPR050256">
    <property type="entry name" value="Glycosyltransferase_2"/>
</dbReference>
<dbReference type="CDD" id="cd04179">
    <property type="entry name" value="DPM_DPG-synthase_like"/>
    <property type="match status" value="1"/>
</dbReference>
<feature type="domain" description="Glycosyltransferase 2-like" evidence="1">
    <location>
        <begin position="6"/>
        <end position="159"/>
    </location>
</feature>
<dbReference type="Pfam" id="PF00535">
    <property type="entry name" value="Glycos_transf_2"/>
    <property type="match status" value="1"/>
</dbReference>
<evidence type="ECO:0000313" key="2">
    <source>
        <dbReference type="EMBL" id="MST82469.1"/>
    </source>
</evidence>
<evidence type="ECO:0000313" key="3">
    <source>
        <dbReference type="Proteomes" id="UP000466864"/>
    </source>
</evidence>
<protein>
    <submittedName>
        <fullName evidence="2">Glycosyltransferase family 2 protein</fullName>
    </submittedName>
</protein>
<dbReference type="PANTHER" id="PTHR48090">
    <property type="entry name" value="UNDECAPRENYL-PHOSPHATE 4-DEOXY-4-FORMAMIDO-L-ARABINOSE TRANSFERASE-RELATED"/>
    <property type="match status" value="1"/>
</dbReference>
<keyword evidence="3" id="KW-1185">Reference proteome</keyword>
<gene>
    <name evidence="2" type="ORF">FYJ60_09090</name>
</gene>
<sequence length="237" mass="27100">MDVLYIVIPAYNEAATIRAVIEEWYPVVEQHDGDGKSRLLVINDGSTDATADILEDCRIGRPLLQVETKENGGHGPAVLYGYRLALKGGADYIFQTDSDRQTVPEEFGAFWELRKEYEGIFGIRFKRQDGRGRIFVSRVLRSVVRSVFGVRVPDANVPFRLMTSRYVARFLPLMPEDYELPNVILTALGAYYKEKQKFIPITFRKRQGGVNSVNCRKIFETGRKTLVDFRKIRANLK</sequence>
<dbReference type="InterPro" id="IPR001173">
    <property type="entry name" value="Glyco_trans_2-like"/>
</dbReference>
<dbReference type="Proteomes" id="UP000466864">
    <property type="component" value="Unassembled WGS sequence"/>
</dbReference>
<keyword evidence="2" id="KW-0808">Transferase</keyword>
<dbReference type="InterPro" id="IPR029044">
    <property type="entry name" value="Nucleotide-diphossugar_trans"/>
</dbReference>
<dbReference type="EMBL" id="VUMV01000006">
    <property type="protein sequence ID" value="MST82469.1"/>
    <property type="molecule type" value="Genomic_DNA"/>
</dbReference>
<proteinExistence type="predicted"/>
<dbReference type="AlphaFoldDB" id="A0A7X2P917"/>